<dbReference type="RefSeq" id="WP_176106942.1">
    <property type="nucleotide sequence ID" value="NZ_JAALDK010000001.1"/>
</dbReference>
<keyword evidence="2" id="KW-0808">Transferase</keyword>
<dbReference type="GeneID" id="301107460"/>
<organism evidence="2 3">
    <name type="scientific">Paraburkholderia youngii</name>
    <dbReference type="NCBI Taxonomy" id="2782701"/>
    <lineage>
        <taxon>Bacteria</taxon>
        <taxon>Pseudomonadati</taxon>
        <taxon>Pseudomonadota</taxon>
        <taxon>Betaproteobacteria</taxon>
        <taxon>Burkholderiales</taxon>
        <taxon>Burkholderiaceae</taxon>
        <taxon>Paraburkholderia</taxon>
    </lineage>
</organism>
<dbReference type="InterPro" id="IPR028098">
    <property type="entry name" value="Glyco_trans_4-like_N"/>
</dbReference>
<dbReference type="Pfam" id="PF13692">
    <property type="entry name" value="Glyco_trans_1_4"/>
    <property type="match status" value="1"/>
</dbReference>
<dbReference type="EMBL" id="JAALDK010000001">
    <property type="protein sequence ID" value="NUY00428.1"/>
    <property type="molecule type" value="Genomic_DNA"/>
</dbReference>
<dbReference type="Gene3D" id="3.40.50.2000">
    <property type="entry name" value="Glycogen Phosphorylase B"/>
    <property type="match status" value="2"/>
</dbReference>
<sequence length="406" mass="44475">MPTNKVILLANTDWYLFNFRLSLAQTLRERGFEVILLSPDGSYGPKLRALGFTWEAIPMERRSLNPWREVGLILWLARVFRRERPLLVHGFTIKGAVYSSLAARLAGVPIRVNGIDGLGYVFTSDELRARMLRPVVSNLMRFAFNGERSAVVLQNSSDVALFKRSRIAADRAVRLVRGAGVNLTRYRPREPAETKKGAPLRIVLAARLIWEKGIGEFVEASRILKSEGRSVIFLLAGSPDEGNPAAIQRSKIEEWDRDNLLTWLGHVSDMPALLSEVDVVVLPSYYREGLPTTLIEGAACALPLITTDAPGCREVVSRNGDDGILIPARDPKALADAIRMLDDDRALGAKLGLAARAKVQTEFDENIVLAKLLSIYQELGAASPVPATVPVPVAGLVATPPEGTSP</sequence>
<dbReference type="CDD" id="cd03808">
    <property type="entry name" value="GT4_CapM-like"/>
    <property type="match status" value="1"/>
</dbReference>
<name>A0A7Y6JYX8_9BURK</name>
<dbReference type="GO" id="GO:0016757">
    <property type="term" value="F:glycosyltransferase activity"/>
    <property type="evidence" value="ECO:0007669"/>
    <property type="project" value="TreeGrafter"/>
</dbReference>
<dbReference type="PANTHER" id="PTHR12526">
    <property type="entry name" value="GLYCOSYLTRANSFERASE"/>
    <property type="match status" value="1"/>
</dbReference>
<evidence type="ECO:0000313" key="3">
    <source>
        <dbReference type="Proteomes" id="UP000594380"/>
    </source>
</evidence>
<dbReference type="Proteomes" id="UP000594380">
    <property type="component" value="Unassembled WGS sequence"/>
</dbReference>
<dbReference type="AlphaFoldDB" id="A0A7Y6JYX8"/>
<dbReference type="Pfam" id="PF13477">
    <property type="entry name" value="Glyco_trans_4_2"/>
    <property type="match status" value="1"/>
</dbReference>
<comment type="caution">
    <text evidence="2">The sequence shown here is derived from an EMBL/GenBank/DDBJ whole genome shotgun (WGS) entry which is preliminary data.</text>
</comment>
<reference evidence="2 3" key="1">
    <citation type="submission" date="2020-02" db="EMBL/GenBank/DDBJ databases">
        <title>Paraburkholderia simonii sp. nov. and Paraburkholderia youngii sp. nov. Brazilian and Mexican Mimosa-associated rhizobia.</title>
        <authorList>
            <person name="Mavima L."/>
            <person name="Beukes C.W."/>
            <person name="Chan W.Y."/>
            <person name="Palmer M."/>
            <person name="De Meyer S.E."/>
            <person name="James E.K."/>
            <person name="Venter S.N."/>
            <person name="Steenkamp E.T."/>
        </authorList>
    </citation>
    <scope>NUCLEOTIDE SEQUENCE [LARGE SCALE GENOMIC DNA]</scope>
    <source>
        <strain evidence="2 3">JPY169</strain>
    </source>
</reference>
<protein>
    <submittedName>
        <fullName evidence="2">Glycosyltransferase family 4 protein</fullName>
    </submittedName>
</protein>
<dbReference type="SUPFAM" id="SSF53756">
    <property type="entry name" value="UDP-Glycosyltransferase/glycogen phosphorylase"/>
    <property type="match status" value="1"/>
</dbReference>
<proteinExistence type="predicted"/>
<evidence type="ECO:0000259" key="1">
    <source>
        <dbReference type="Pfam" id="PF13477"/>
    </source>
</evidence>
<dbReference type="PANTHER" id="PTHR12526:SF638">
    <property type="entry name" value="SPORE COAT PROTEIN SA"/>
    <property type="match status" value="1"/>
</dbReference>
<accession>A0A7Y6JYX8</accession>
<feature type="domain" description="Glycosyltransferase subfamily 4-like N-terminal" evidence="1">
    <location>
        <begin position="5"/>
        <end position="145"/>
    </location>
</feature>
<gene>
    <name evidence="2" type="ORF">G5S42_12115</name>
</gene>
<evidence type="ECO:0000313" key="2">
    <source>
        <dbReference type="EMBL" id="NUY00428.1"/>
    </source>
</evidence>